<dbReference type="OrthoDB" id="4400538at2759"/>
<proteinExistence type="predicted"/>
<keyword evidence="2" id="KW-0812">Transmembrane</keyword>
<sequence>MSFARAVTRSSIRQFSAQGPKPESRTQRFVANSALVALVVIPFIHPALESLRQKRSGNTHESNSYPPLCFRT</sequence>
<dbReference type="AlphaFoldDB" id="A0A0J6FFB7"/>
<name>A0A0J6FFB7_COCPO</name>
<accession>A0A0J6FFB7</accession>
<protein>
    <submittedName>
        <fullName evidence="3">Uncharacterized protein</fullName>
    </submittedName>
</protein>
<dbReference type="VEuPathDB" id="FungiDB:CPAG_03897"/>
<feature type="transmembrane region" description="Helical" evidence="2">
    <location>
        <begin position="29"/>
        <end position="48"/>
    </location>
</feature>
<evidence type="ECO:0000256" key="2">
    <source>
        <dbReference type="SAM" id="Phobius"/>
    </source>
</evidence>
<evidence type="ECO:0000313" key="4">
    <source>
        <dbReference type="Proteomes" id="UP000054567"/>
    </source>
</evidence>
<feature type="region of interest" description="Disordered" evidence="1">
    <location>
        <begin position="52"/>
        <end position="72"/>
    </location>
</feature>
<evidence type="ECO:0000256" key="1">
    <source>
        <dbReference type="SAM" id="MobiDB-lite"/>
    </source>
</evidence>
<reference evidence="4" key="3">
    <citation type="journal article" date="2010" name="Genome Res.">
        <title>Population genomic sequencing of Coccidioides fungi reveals recent hybridization and transposon control.</title>
        <authorList>
            <person name="Neafsey D.E."/>
            <person name="Barker B.M."/>
            <person name="Sharpton T.J."/>
            <person name="Stajich J.E."/>
            <person name="Park D.J."/>
            <person name="Whiston E."/>
            <person name="Hung C.-Y."/>
            <person name="McMahan C."/>
            <person name="White J."/>
            <person name="Sykes S."/>
            <person name="Heiman D."/>
            <person name="Young S."/>
            <person name="Zeng Q."/>
            <person name="Abouelleil A."/>
            <person name="Aftuck L."/>
            <person name="Bessette D."/>
            <person name="Brown A."/>
            <person name="FitzGerald M."/>
            <person name="Lui A."/>
            <person name="Macdonald J.P."/>
            <person name="Priest M."/>
            <person name="Orbach M.J."/>
            <person name="Galgiani J.N."/>
            <person name="Kirkland T.N."/>
            <person name="Cole G.T."/>
            <person name="Birren B.W."/>
            <person name="Henn M.R."/>
            <person name="Taylor J.W."/>
            <person name="Rounsley S.D."/>
        </authorList>
    </citation>
    <scope>NUCLEOTIDE SEQUENCE [LARGE SCALE GENOMIC DNA]</scope>
    <source>
        <strain evidence="4">RMSCC 3488</strain>
    </source>
</reference>
<dbReference type="Proteomes" id="UP000054567">
    <property type="component" value="Unassembled WGS sequence"/>
</dbReference>
<feature type="compositionally biased region" description="Polar residues" evidence="1">
    <location>
        <begin position="8"/>
        <end position="17"/>
    </location>
</feature>
<keyword evidence="2" id="KW-0472">Membrane</keyword>
<gene>
    <name evidence="3" type="ORF">CPAG_03897</name>
</gene>
<organism evidence="3 4">
    <name type="scientific">Coccidioides posadasii RMSCC 3488</name>
    <dbReference type="NCBI Taxonomy" id="454284"/>
    <lineage>
        <taxon>Eukaryota</taxon>
        <taxon>Fungi</taxon>
        <taxon>Dikarya</taxon>
        <taxon>Ascomycota</taxon>
        <taxon>Pezizomycotina</taxon>
        <taxon>Eurotiomycetes</taxon>
        <taxon>Eurotiomycetidae</taxon>
        <taxon>Onygenales</taxon>
        <taxon>Onygenaceae</taxon>
        <taxon>Coccidioides</taxon>
    </lineage>
</organism>
<evidence type="ECO:0000313" key="3">
    <source>
        <dbReference type="EMBL" id="KMM67564.1"/>
    </source>
</evidence>
<feature type="region of interest" description="Disordered" evidence="1">
    <location>
        <begin position="1"/>
        <end position="24"/>
    </location>
</feature>
<keyword evidence="2" id="KW-1133">Transmembrane helix</keyword>
<reference evidence="3 4" key="1">
    <citation type="submission" date="2007-06" db="EMBL/GenBank/DDBJ databases">
        <title>The Genome Sequence of Coccidioides posadasii RMSCC_3488.</title>
        <authorList>
            <consortium name="Coccidioides Genome Resources Consortium"/>
            <consortium name="The Broad Institute Genome Sequencing Platform"/>
            <person name="Henn M.R."/>
            <person name="Sykes S."/>
            <person name="Young S."/>
            <person name="Jaffe D."/>
            <person name="Berlin A."/>
            <person name="Alvarez P."/>
            <person name="Butler J."/>
            <person name="Gnerre S."/>
            <person name="Grabherr M."/>
            <person name="Mauceli E."/>
            <person name="Brockman W."/>
            <person name="Kodira C."/>
            <person name="Alvarado L."/>
            <person name="Zeng Q."/>
            <person name="Crawford M."/>
            <person name="Antoine C."/>
            <person name="Devon K."/>
            <person name="Galgiani J."/>
            <person name="Orsborn K."/>
            <person name="Lewis M.L."/>
            <person name="Nusbaum C."/>
            <person name="Galagan J."/>
            <person name="Birren B."/>
        </authorList>
    </citation>
    <scope>NUCLEOTIDE SEQUENCE [LARGE SCALE GENOMIC DNA]</scope>
    <source>
        <strain evidence="3 4">RMSCC 3488</strain>
    </source>
</reference>
<dbReference type="EMBL" id="DS268110">
    <property type="protein sequence ID" value="KMM67564.1"/>
    <property type="molecule type" value="Genomic_DNA"/>
</dbReference>
<reference evidence="4" key="2">
    <citation type="journal article" date="2009" name="Genome Res.">
        <title>Comparative genomic analyses of the human fungal pathogens Coccidioides and their relatives.</title>
        <authorList>
            <person name="Sharpton T.J."/>
            <person name="Stajich J.E."/>
            <person name="Rounsley S.D."/>
            <person name="Gardner M.J."/>
            <person name="Wortman J.R."/>
            <person name="Jordar V.S."/>
            <person name="Maiti R."/>
            <person name="Kodira C.D."/>
            <person name="Neafsey D.E."/>
            <person name="Zeng Q."/>
            <person name="Hung C.-Y."/>
            <person name="McMahan C."/>
            <person name="Muszewska A."/>
            <person name="Grynberg M."/>
            <person name="Mandel M.A."/>
            <person name="Kellner E.M."/>
            <person name="Barker B.M."/>
            <person name="Galgiani J.N."/>
            <person name="Orbach M.J."/>
            <person name="Kirkland T.N."/>
            <person name="Cole G.T."/>
            <person name="Henn M.R."/>
            <person name="Birren B.W."/>
            <person name="Taylor J.W."/>
        </authorList>
    </citation>
    <scope>NUCLEOTIDE SEQUENCE [LARGE SCALE GENOMIC DNA]</scope>
    <source>
        <strain evidence="4">RMSCC 3488</strain>
    </source>
</reference>